<accession>Q1MZ01</accession>
<evidence type="ECO:0000313" key="2">
    <source>
        <dbReference type="EMBL" id="EAT11227.1"/>
    </source>
</evidence>
<proteinExistence type="predicted"/>
<organism evidence="2 3">
    <name type="scientific">Bermanella marisrubri</name>
    <dbReference type="NCBI Taxonomy" id="207949"/>
    <lineage>
        <taxon>Bacteria</taxon>
        <taxon>Pseudomonadati</taxon>
        <taxon>Pseudomonadota</taxon>
        <taxon>Gammaproteobacteria</taxon>
        <taxon>Oceanospirillales</taxon>
        <taxon>Oceanospirillaceae</taxon>
        <taxon>Bermanella</taxon>
    </lineage>
</organism>
<evidence type="ECO:0000256" key="1">
    <source>
        <dbReference type="SAM" id="SignalP"/>
    </source>
</evidence>
<protein>
    <submittedName>
        <fullName evidence="2">Uncharacterized protein</fullName>
    </submittedName>
</protein>
<reference evidence="2 3" key="1">
    <citation type="submission" date="2006-03" db="EMBL/GenBank/DDBJ databases">
        <authorList>
            <person name="Pinhassi J."/>
            <person name="Pedros-Alio C."/>
            <person name="Ferriera S."/>
            <person name="Johnson J."/>
            <person name="Kravitz S."/>
            <person name="Halpern A."/>
            <person name="Remington K."/>
            <person name="Beeson K."/>
            <person name="Tran B."/>
            <person name="Rogers Y.-H."/>
            <person name="Friedman R."/>
            <person name="Venter J.C."/>
        </authorList>
    </citation>
    <scope>NUCLEOTIDE SEQUENCE [LARGE SCALE GENOMIC DNA]</scope>
    <source>
        <strain evidence="2 3">RED65</strain>
    </source>
</reference>
<dbReference type="STRING" id="207949.RED65_07359"/>
<dbReference type="HOGENOM" id="CLU_948861_0_0_6"/>
<evidence type="ECO:0000313" key="3">
    <source>
        <dbReference type="Proteomes" id="UP000004263"/>
    </source>
</evidence>
<gene>
    <name evidence="2" type="ORF">RED65_07359</name>
</gene>
<dbReference type="Proteomes" id="UP000004263">
    <property type="component" value="Unassembled WGS sequence"/>
</dbReference>
<comment type="caution">
    <text evidence="2">The sequence shown here is derived from an EMBL/GenBank/DDBJ whole genome shotgun (WGS) entry which is preliminary data.</text>
</comment>
<dbReference type="AlphaFoldDB" id="Q1MZ01"/>
<keyword evidence="3" id="KW-1185">Reference proteome</keyword>
<dbReference type="EMBL" id="AAQH01000021">
    <property type="protein sequence ID" value="EAT11227.1"/>
    <property type="molecule type" value="Genomic_DNA"/>
</dbReference>
<feature type="chain" id="PRO_5004194628" evidence="1">
    <location>
        <begin position="19"/>
        <end position="293"/>
    </location>
</feature>
<name>Q1MZ01_9GAMM</name>
<feature type="signal peptide" evidence="1">
    <location>
        <begin position="1"/>
        <end position="18"/>
    </location>
</feature>
<sequence length="293" mass="33606">MRFLIHVLITAFTMSSFAKDTADNSQGESWFDSWKQRMKEVETSYEECEVLYEEVRNSECAKKINQLFGELYFTVGVSFTERQLKFKNVDTNDDTFILSSGYKPRPIFSATFADRFIGSSNWGYGWGFEYFDDYAFEQIIRPDDSGSQTQRIDLGTYSSMSVIAVSPNVFYAYGRNDATPQRFLKVGLGGHLLYSSVRGQAYITEDPEDTDCYAVSDRLIRGEAVSASEFQNNCERVAFDDGSFGAGVQFYLQADWRRWQLALSASVFNHRSTDGYRFSTEELALTFSRKIRF</sequence>
<keyword evidence="1" id="KW-0732">Signal</keyword>